<proteinExistence type="predicted"/>
<dbReference type="Proteomes" id="UP001222958">
    <property type="component" value="Unassembled WGS sequence"/>
</dbReference>
<reference evidence="1" key="1">
    <citation type="submission" date="2023-04" db="EMBL/GenBank/DDBJ databases">
        <title>Epidemiological investigation of Clostridium perfringens isolated from cattle.</title>
        <authorList>
            <person name="Tian R."/>
        </authorList>
    </citation>
    <scope>NUCLEOTIDE SEQUENCE</scope>
    <source>
        <strain evidence="1">ZWCP172</strain>
    </source>
</reference>
<accession>A0AAP4EF83</accession>
<dbReference type="RefSeq" id="WP_279858056.1">
    <property type="nucleotide sequence ID" value="NZ_JARVUX010000007.1"/>
</dbReference>
<gene>
    <name evidence="1" type="ORF">QDQ28_12780</name>
</gene>
<sequence length="160" mass="18835">MGRQSCDEFLESALDRIKSMVRDGLTDKEISEELGISYSTWKNKKAKNKVIKDAVDEIKDIRNQEVEEALFKNCKGYHYYEEVPTKIKEEVENDKGTILTVEKVVISRVKKWKAADLAAQKYWLNNKKKAVWKEDPNKVEYDKKMLKLKTEEFKSRRIVL</sequence>
<comment type="caution">
    <text evidence="1">The sequence shown here is derived from an EMBL/GenBank/DDBJ whole genome shotgun (WGS) entry which is preliminary data.</text>
</comment>
<dbReference type="AlphaFoldDB" id="A0AAP4EF83"/>
<protein>
    <submittedName>
        <fullName evidence="1">Xaa-His dipeptidase</fullName>
    </submittedName>
</protein>
<evidence type="ECO:0000313" key="1">
    <source>
        <dbReference type="EMBL" id="MDH2337055.1"/>
    </source>
</evidence>
<organism evidence="1 2">
    <name type="scientific">Clostridium perfringens</name>
    <dbReference type="NCBI Taxonomy" id="1502"/>
    <lineage>
        <taxon>Bacteria</taxon>
        <taxon>Bacillati</taxon>
        <taxon>Bacillota</taxon>
        <taxon>Clostridia</taxon>
        <taxon>Eubacteriales</taxon>
        <taxon>Clostridiaceae</taxon>
        <taxon>Clostridium</taxon>
    </lineage>
</organism>
<evidence type="ECO:0000313" key="2">
    <source>
        <dbReference type="Proteomes" id="UP001222958"/>
    </source>
</evidence>
<dbReference type="EMBL" id="JARVUX010000007">
    <property type="protein sequence ID" value="MDH2337055.1"/>
    <property type="molecule type" value="Genomic_DNA"/>
</dbReference>
<name>A0AAP4EF83_CLOPF</name>